<dbReference type="RefSeq" id="WP_377359829.1">
    <property type="nucleotide sequence ID" value="NZ_JBHTCM010000014.1"/>
</dbReference>
<dbReference type="InterPro" id="IPR039910">
    <property type="entry name" value="D15-like"/>
</dbReference>
<evidence type="ECO:0000259" key="5">
    <source>
        <dbReference type="Pfam" id="PF01103"/>
    </source>
</evidence>
<dbReference type="Pfam" id="PF01103">
    <property type="entry name" value="Omp85"/>
    <property type="match status" value="1"/>
</dbReference>
<dbReference type="EMBL" id="JBHTCM010000014">
    <property type="protein sequence ID" value="MFC7334267.1"/>
    <property type="molecule type" value="Genomic_DNA"/>
</dbReference>
<dbReference type="PANTHER" id="PTHR12815">
    <property type="entry name" value="SORTING AND ASSEMBLY MACHINERY SAMM50 PROTEIN FAMILY MEMBER"/>
    <property type="match status" value="1"/>
</dbReference>
<dbReference type="Proteomes" id="UP001596456">
    <property type="component" value="Unassembled WGS sequence"/>
</dbReference>
<proteinExistence type="predicted"/>
<comment type="subcellular location">
    <subcellularLocation>
        <location evidence="1">Membrane</location>
    </subcellularLocation>
</comment>
<keyword evidence="2" id="KW-0812">Transmembrane</keyword>
<dbReference type="Pfam" id="PF07244">
    <property type="entry name" value="POTRA"/>
    <property type="match status" value="1"/>
</dbReference>
<evidence type="ECO:0000256" key="1">
    <source>
        <dbReference type="ARBA" id="ARBA00004370"/>
    </source>
</evidence>
<keyword evidence="8" id="KW-1185">Reference proteome</keyword>
<feature type="signal peptide" evidence="4">
    <location>
        <begin position="1"/>
        <end position="32"/>
    </location>
</feature>
<feature type="domain" description="Bacterial surface antigen (D15)" evidence="5">
    <location>
        <begin position="315"/>
        <end position="618"/>
    </location>
</feature>
<sequence length="618" mass="66235">MIPFPTARPAGPPIRRLPLLALLALSLLTVAAAPKATMAQETPYTVELTGLEGAGELRGLLEEVSRLVALRDQPPPSPIGLRRRAEADRDRLAAALRSEGYFAAVLDIDVETGASPATVTVRVRPGQRYTIGSVSARAPSGEELPGGAITPGDLGLPAGSPARGAAVLDAEDRLRARLAAEGYAYARVLDRKVLVDHARQAMDIDFTVLPGPLVRFGEVSVSGLDTVGELAVRRRLPWKRGDRYDPALMDKAQESLTELGVFNSVRLALGAEPTQGTEAPVSVVVREQDMRFIGFGFDYSTSEGFGANAYWGHRNLLGGAERFRVGAEISGIARDANLNPTDYDYNLNVLYREPDFLSRGQSLSLSGEILSERPDAYRRDAIVLSAIVERPLTDSLTGSLGVTFEQSRVEDGLRETTNTLVGVPAAVTWDRSNDLLNPTSGFRLSALVTPYVVPFGDSDNFTISRLTGSSYWDLTGSGDYVAAGRISYGSIFGSTLAGVPADKRFYAGGGGSIRGYGYQEVGPKDPDGDPLGGKSLIEASVELRIKVTDSIGIVPFVDAGNVYDETFPDFGEELRWGAGIGARYYTGIGPIRVDFAVPLNKQEGDSSFQFYVSIGQAF</sequence>
<dbReference type="PANTHER" id="PTHR12815:SF42">
    <property type="entry name" value="BACTERIAL SURFACE ANTIGEN (D15) DOMAIN-CONTAINING PROTEIN"/>
    <property type="match status" value="1"/>
</dbReference>
<name>A0ABW2KW46_9PROT</name>
<evidence type="ECO:0000256" key="2">
    <source>
        <dbReference type="ARBA" id="ARBA00022452"/>
    </source>
</evidence>
<feature type="domain" description="POTRA" evidence="6">
    <location>
        <begin position="214"/>
        <end position="287"/>
    </location>
</feature>
<accession>A0ABW2KW46</accession>
<protein>
    <submittedName>
        <fullName evidence="7">Autotransporter assembly complex family protein</fullName>
    </submittedName>
</protein>
<dbReference type="InterPro" id="IPR000184">
    <property type="entry name" value="Bac_surfAg_D15"/>
</dbReference>
<keyword evidence="2" id="KW-1134">Transmembrane beta strand</keyword>
<organism evidence="7 8">
    <name type="scientific">Rhodocista pekingensis</name>
    <dbReference type="NCBI Taxonomy" id="201185"/>
    <lineage>
        <taxon>Bacteria</taxon>
        <taxon>Pseudomonadati</taxon>
        <taxon>Pseudomonadota</taxon>
        <taxon>Alphaproteobacteria</taxon>
        <taxon>Rhodospirillales</taxon>
        <taxon>Azospirillaceae</taxon>
        <taxon>Rhodocista</taxon>
    </lineage>
</organism>
<evidence type="ECO:0000259" key="6">
    <source>
        <dbReference type="Pfam" id="PF07244"/>
    </source>
</evidence>
<feature type="chain" id="PRO_5047540785" evidence="4">
    <location>
        <begin position="33"/>
        <end position="618"/>
    </location>
</feature>
<keyword evidence="4" id="KW-0732">Signal</keyword>
<comment type="caution">
    <text evidence="7">The sequence shown here is derived from an EMBL/GenBank/DDBJ whole genome shotgun (WGS) entry which is preliminary data.</text>
</comment>
<keyword evidence="3" id="KW-0472">Membrane</keyword>
<evidence type="ECO:0000313" key="8">
    <source>
        <dbReference type="Proteomes" id="UP001596456"/>
    </source>
</evidence>
<evidence type="ECO:0000313" key="7">
    <source>
        <dbReference type="EMBL" id="MFC7334267.1"/>
    </source>
</evidence>
<gene>
    <name evidence="7" type="ORF">ACFQPS_13955</name>
</gene>
<evidence type="ECO:0000256" key="3">
    <source>
        <dbReference type="ARBA" id="ARBA00023136"/>
    </source>
</evidence>
<dbReference type="InterPro" id="IPR010827">
    <property type="entry name" value="BamA/TamA_POTRA"/>
</dbReference>
<evidence type="ECO:0000256" key="4">
    <source>
        <dbReference type="SAM" id="SignalP"/>
    </source>
</evidence>
<dbReference type="Gene3D" id="3.10.20.310">
    <property type="entry name" value="membrane protein fhac"/>
    <property type="match status" value="1"/>
</dbReference>
<reference evidence="8" key="1">
    <citation type="journal article" date="2019" name="Int. J. Syst. Evol. Microbiol.">
        <title>The Global Catalogue of Microorganisms (GCM) 10K type strain sequencing project: providing services to taxonomists for standard genome sequencing and annotation.</title>
        <authorList>
            <consortium name="The Broad Institute Genomics Platform"/>
            <consortium name="The Broad Institute Genome Sequencing Center for Infectious Disease"/>
            <person name="Wu L."/>
            <person name="Ma J."/>
        </authorList>
    </citation>
    <scope>NUCLEOTIDE SEQUENCE [LARGE SCALE GENOMIC DNA]</scope>
    <source>
        <strain evidence="8">CGMCC 1.16275</strain>
    </source>
</reference>
<dbReference type="Gene3D" id="2.40.160.50">
    <property type="entry name" value="membrane protein fhac: a member of the omp85/tpsb transporter family"/>
    <property type="match status" value="1"/>
</dbReference>